<feature type="region of interest" description="Disordered" evidence="9">
    <location>
        <begin position="1"/>
        <end position="20"/>
    </location>
</feature>
<sequence>MTAVRPAPTASGKGGPAGATDATDDDIVAIPLRRPWRWVGAAAVLLFVAAFAASVATNPNLDFDAIATFLVDPRILQGVGLTLLITLIAMVVSTFLSIVIAAMRLSSNPVLSSVAWCYVWAFRGTPLLVQIVLWGYLGLLYEQIAIGIPFTDVVFWSVDTNLLISAFTAGLLALTLNQAAYSSEIVRAGMVSVDEGQREAAYSLGMSPLYTFRRVLLPQAMRVIIPPMGNETISMLKNTSLLSVIAVLELYTQASVISSQNLKQVELLIVASLWYLLMTSVLSIPQYYLERRYGRGASRTLPPTPFQRLRRVIASRRPAPDPAPVTKEVGVV</sequence>
<dbReference type="PROSITE" id="PS50928">
    <property type="entry name" value="ABC_TM1"/>
    <property type="match status" value="1"/>
</dbReference>
<keyword evidence="2 8" id="KW-0813">Transport</keyword>
<keyword evidence="4 8" id="KW-0812">Transmembrane</keyword>
<evidence type="ECO:0000256" key="7">
    <source>
        <dbReference type="ARBA" id="ARBA00023136"/>
    </source>
</evidence>
<gene>
    <name evidence="11" type="ORF">GJ743_03365</name>
</gene>
<dbReference type="SUPFAM" id="SSF161098">
    <property type="entry name" value="MetI-like"/>
    <property type="match status" value="1"/>
</dbReference>
<dbReference type="Pfam" id="PF00528">
    <property type="entry name" value="BPD_transp_1"/>
    <property type="match status" value="1"/>
</dbReference>
<dbReference type="InterPro" id="IPR010065">
    <property type="entry name" value="AA_ABC_transptr_permease_3TM"/>
</dbReference>
<feature type="transmembrane region" description="Helical" evidence="8">
    <location>
        <begin position="115"/>
        <end position="141"/>
    </location>
</feature>
<accession>A0A6I3LXX4</accession>
<feature type="transmembrane region" description="Helical" evidence="8">
    <location>
        <begin position="267"/>
        <end position="289"/>
    </location>
</feature>
<evidence type="ECO:0000256" key="2">
    <source>
        <dbReference type="ARBA" id="ARBA00022448"/>
    </source>
</evidence>
<feature type="transmembrane region" description="Helical" evidence="8">
    <location>
        <begin position="36"/>
        <end position="55"/>
    </location>
</feature>
<keyword evidence="7 8" id="KW-0472">Membrane</keyword>
<dbReference type="Gene3D" id="1.10.3720.10">
    <property type="entry name" value="MetI-like"/>
    <property type="match status" value="1"/>
</dbReference>
<evidence type="ECO:0000256" key="9">
    <source>
        <dbReference type="SAM" id="MobiDB-lite"/>
    </source>
</evidence>
<evidence type="ECO:0000256" key="5">
    <source>
        <dbReference type="ARBA" id="ARBA00022970"/>
    </source>
</evidence>
<dbReference type="PANTHER" id="PTHR30614:SF0">
    <property type="entry name" value="L-CYSTINE TRANSPORT SYSTEM PERMEASE PROTEIN TCYL"/>
    <property type="match status" value="1"/>
</dbReference>
<dbReference type="InterPro" id="IPR000515">
    <property type="entry name" value="MetI-like"/>
</dbReference>
<feature type="transmembrane region" description="Helical" evidence="8">
    <location>
        <begin position="75"/>
        <end position="103"/>
    </location>
</feature>
<name>A0A6I3LXX4_9MICO</name>
<evidence type="ECO:0000259" key="10">
    <source>
        <dbReference type="PROSITE" id="PS50928"/>
    </source>
</evidence>
<keyword evidence="6 8" id="KW-1133">Transmembrane helix</keyword>
<dbReference type="Proteomes" id="UP000433071">
    <property type="component" value="Unassembled WGS sequence"/>
</dbReference>
<reference evidence="11 12" key="1">
    <citation type="submission" date="2019-11" db="EMBL/GenBank/DDBJ databases">
        <title>Agromyces kandeliae sp. nov., isolated from mangrove soil.</title>
        <authorList>
            <person name="Wang R."/>
        </authorList>
    </citation>
    <scope>NUCLEOTIDE SEQUENCE [LARGE SCALE GENOMIC DNA]</scope>
    <source>
        <strain evidence="11 12">JCM 11433</strain>
    </source>
</reference>
<keyword evidence="5" id="KW-0029">Amino-acid transport</keyword>
<dbReference type="InterPro" id="IPR035906">
    <property type="entry name" value="MetI-like_sf"/>
</dbReference>
<comment type="similarity">
    <text evidence="8">Belongs to the binding-protein-dependent transport system permease family.</text>
</comment>
<organism evidence="11 12">
    <name type="scientific">Agromyces bracchium</name>
    <dbReference type="NCBI Taxonomy" id="88376"/>
    <lineage>
        <taxon>Bacteria</taxon>
        <taxon>Bacillati</taxon>
        <taxon>Actinomycetota</taxon>
        <taxon>Actinomycetes</taxon>
        <taxon>Micrococcales</taxon>
        <taxon>Microbacteriaceae</taxon>
        <taxon>Agromyces</taxon>
    </lineage>
</organism>
<evidence type="ECO:0000256" key="3">
    <source>
        <dbReference type="ARBA" id="ARBA00022475"/>
    </source>
</evidence>
<dbReference type="InterPro" id="IPR043429">
    <property type="entry name" value="ArtM/GltK/GlnP/TcyL/YhdX-like"/>
</dbReference>
<dbReference type="GO" id="GO:0022857">
    <property type="term" value="F:transmembrane transporter activity"/>
    <property type="evidence" value="ECO:0007669"/>
    <property type="project" value="InterPro"/>
</dbReference>
<evidence type="ECO:0000313" key="11">
    <source>
        <dbReference type="EMBL" id="MTH67410.1"/>
    </source>
</evidence>
<feature type="transmembrane region" description="Helical" evidence="8">
    <location>
        <begin position="153"/>
        <end position="174"/>
    </location>
</feature>
<dbReference type="PANTHER" id="PTHR30614">
    <property type="entry name" value="MEMBRANE COMPONENT OF AMINO ACID ABC TRANSPORTER"/>
    <property type="match status" value="1"/>
</dbReference>
<dbReference type="GO" id="GO:0006865">
    <property type="term" value="P:amino acid transport"/>
    <property type="evidence" value="ECO:0007669"/>
    <property type="project" value="UniProtKB-KW"/>
</dbReference>
<dbReference type="GO" id="GO:0043190">
    <property type="term" value="C:ATP-binding cassette (ABC) transporter complex"/>
    <property type="evidence" value="ECO:0007669"/>
    <property type="project" value="InterPro"/>
</dbReference>
<dbReference type="EMBL" id="WMLB01000010">
    <property type="protein sequence ID" value="MTH67410.1"/>
    <property type="molecule type" value="Genomic_DNA"/>
</dbReference>
<evidence type="ECO:0000256" key="1">
    <source>
        <dbReference type="ARBA" id="ARBA00004651"/>
    </source>
</evidence>
<protein>
    <submittedName>
        <fullName evidence="11">ABC transporter permease subunit</fullName>
    </submittedName>
</protein>
<feature type="domain" description="ABC transmembrane type-1" evidence="10">
    <location>
        <begin position="79"/>
        <end position="286"/>
    </location>
</feature>
<comment type="caution">
    <text evidence="11">The sequence shown here is derived from an EMBL/GenBank/DDBJ whole genome shotgun (WGS) entry which is preliminary data.</text>
</comment>
<evidence type="ECO:0000313" key="12">
    <source>
        <dbReference type="Proteomes" id="UP000433071"/>
    </source>
</evidence>
<dbReference type="FunFam" id="1.10.3720.10:FF:000006">
    <property type="entry name" value="Glutamate/aspartate ABC transporter, permease protein GltK"/>
    <property type="match status" value="1"/>
</dbReference>
<keyword evidence="12" id="KW-1185">Reference proteome</keyword>
<keyword evidence="3" id="KW-1003">Cell membrane</keyword>
<proteinExistence type="inferred from homology"/>
<dbReference type="NCBIfam" id="TIGR01726">
    <property type="entry name" value="HEQRo_perm_3TM"/>
    <property type="match status" value="1"/>
</dbReference>
<dbReference type="CDD" id="cd06261">
    <property type="entry name" value="TM_PBP2"/>
    <property type="match status" value="1"/>
</dbReference>
<evidence type="ECO:0000256" key="6">
    <source>
        <dbReference type="ARBA" id="ARBA00022989"/>
    </source>
</evidence>
<dbReference type="AlphaFoldDB" id="A0A6I3LXX4"/>
<feature type="transmembrane region" description="Helical" evidence="8">
    <location>
        <begin position="241"/>
        <end position="261"/>
    </location>
</feature>
<evidence type="ECO:0000256" key="4">
    <source>
        <dbReference type="ARBA" id="ARBA00022692"/>
    </source>
</evidence>
<evidence type="ECO:0000256" key="8">
    <source>
        <dbReference type="RuleBase" id="RU363032"/>
    </source>
</evidence>
<comment type="subcellular location">
    <subcellularLocation>
        <location evidence="1 8">Cell membrane</location>
        <topology evidence="1 8">Multi-pass membrane protein</topology>
    </subcellularLocation>
</comment>